<dbReference type="EMBL" id="QRGA01000008">
    <property type="protein sequence ID" value="RDU97857.1"/>
    <property type="molecule type" value="Genomic_DNA"/>
</dbReference>
<keyword evidence="2" id="KW-1185">Reference proteome</keyword>
<evidence type="ECO:0000313" key="1">
    <source>
        <dbReference type="EMBL" id="RDU97857.1"/>
    </source>
</evidence>
<dbReference type="SUPFAM" id="SSF52540">
    <property type="entry name" value="P-loop containing nucleoside triphosphate hydrolases"/>
    <property type="match status" value="1"/>
</dbReference>
<sequence>MQAGKTELMREIARRLGVQGLDLDDFVERQQGVFVEALRLQELTAAIEQARAKSGVVLLSGICMLEVLDRIGRESNLTVYVQANNQDGTPDDIDLIGAETGRRPDLIEFFGELEDECFSYHARYRPRNGADVLFIRPLEQEQPTRVTPAHER</sequence>
<dbReference type="Proteomes" id="UP000256838">
    <property type="component" value="Unassembled WGS sequence"/>
</dbReference>
<dbReference type="OrthoDB" id="675155at28216"/>
<name>A0A3D8JXN1_9BURK</name>
<accession>A0A3D8JXN1</accession>
<reference evidence="1 2" key="1">
    <citation type="submission" date="2018-08" db="EMBL/GenBank/DDBJ databases">
        <title>Paraburkholderia sp. DHOM06 isolated from forest soil.</title>
        <authorList>
            <person name="Gao Z.-H."/>
            <person name="Qiu L.-H."/>
        </authorList>
    </citation>
    <scope>NUCLEOTIDE SEQUENCE [LARGE SCALE GENOMIC DNA]</scope>
    <source>
        <strain evidence="1 2">DHOM06</strain>
    </source>
</reference>
<dbReference type="AlphaFoldDB" id="A0A3D8JXN1"/>
<dbReference type="InterPro" id="IPR027417">
    <property type="entry name" value="P-loop_NTPase"/>
</dbReference>
<dbReference type="RefSeq" id="WP_115534384.1">
    <property type="nucleotide sequence ID" value="NZ_QRGA01000008.1"/>
</dbReference>
<evidence type="ECO:0000313" key="2">
    <source>
        <dbReference type="Proteomes" id="UP000256838"/>
    </source>
</evidence>
<dbReference type="Gene3D" id="3.40.50.300">
    <property type="entry name" value="P-loop containing nucleotide triphosphate hydrolases"/>
    <property type="match status" value="1"/>
</dbReference>
<gene>
    <name evidence="1" type="ORF">DWV00_14985</name>
</gene>
<proteinExistence type="predicted"/>
<organism evidence="1 2">
    <name type="scientific">Trinickia dinghuensis</name>
    <dbReference type="NCBI Taxonomy" id="2291023"/>
    <lineage>
        <taxon>Bacteria</taxon>
        <taxon>Pseudomonadati</taxon>
        <taxon>Pseudomonadota</taxon>
        <taxon>Betaproteobacteria</taxon>
        <taxon>Burkholderiales</taxon>
        <taxon>Burkholderiaceae</taxon>
        <taxon>Trinickia</taxon>
    </lineage>
</organism>
<comment type="caution">
    <text evidence="1">The sequence shown here is derived from an EMBL/GenBank/DDBJ whole genome shotgun (WGS) entry which is preliminary data.</text>
</comment>
<protein>
    <submittedName>
        <fullName evidence="1">Uncharacterized protein</fullName>
    </submittedName>
</protein>